<keyword evidence="5" id="KW-0963">Cytoplasm</keyword>
<name>A0A381ZS51_9ZZZZ</name>
<dbReference type="SMART" id="SM01016">
    <property type="entry name" value="Arg_tRNA_synt_N"/>
    <property type="match status" value="1"/>
</dbReference>
<evidence type="ECO:0000256" key="10">
    <source>
        <dbReference type="ARBA" id="ARBA00023146"/>
    </source>
</evidence>
<evidence type="ECO:0000256" key="7">
    <source>
        <dbReference type="ARBA" id="ARBA00022741"/>
    </source>
</evidence>
<dbReference type="SUPFAM" id="SSF55190">
    <property type="entry name" value="Arginyl-tRNA synthetase (ArgRS), N-terminal 'additional' domain"/>
    <property type="match status" value="1"/>
</dbReference>
<organism evidence="14">
    <name type="scientific">marine metagenome</name>
    <dbReference type="NCBI Taxonomy" id="408172"/>
    <lineage>
        <taxon>unclassified sequences</taxon>
        <taxon>metagenomes</taxon>
        <taxon>ecological metagenomes</taxon>
    </lineage>
</organism>
<dbReference type="NCBIfam" id="TIGR00456">
    <property type="entry name" value="argS"/>
    <property type="match status" value="1"/>
</dbReference>
<dbReference type="InterPro" id="IPR035684">
    <property type="entry name" value="ArgRS_core"/>
</dbReference>
<dbReference type="GO" id="GO:0005524">
    <property type="term" value="F:ATP binding"/>
    <property type="evidence" value="ECO:0007669"/>
    <property type="project" value="UniProtKB-KW"/>
</dbReference>
<dbReference type="Gene3D" id="1.10.730.10">
    <property type="entry name" value="Isoleucyl-tRNA Synthetase, Domain 1"/>
    <property type="match status" value="1"/>
</dbReference>
<dbReference type="Pfam" id="PF05746">
    <property type="entry name" value="DALR_1"/>
    <property type="match status" value="1"/>
</dbReference>
<dbReference type="EMBL" id="UINC01022435">
    <property type="protein sequence ID" value="SVA92029.1"/>
    <property type="molecule type" value="Genomic_DNA"/>
</dbReference>
<gene>
    <name evidence="14" type="ORF">METZ01_LOCUS144883</name>
</gene>
<evidence type="ECO:0000259" key="13">
    <source>
        <dbReference type="SMART" id="SM01016"/>
    </source>
</evidence>
<evidence type="ECO:0000256" key="5">
    <source>
        <dbReference type="ARBA" id="ARBA00022490"/>
    </source>
</evidence>
<dbReference type="PANTHER" id="PTHR11956">
    <property type="entry name" value="ARGINYL-TRNA SYNTHETASE"/>
    <property type="match status" value="1"/>
</dbReference>
<reference evidence="14" key="1">
    <citation type="submission" date="2018-05" db="EMBL/GenBank/DDBJ databases">
        <authorList>
            <person name="Lanie J.A."/>
            <person name="Ng W.-L."/>
            <person name="Kazmierczak K.M."/>
            <person name="Andrzejewski T.M."/>
            <person name="Davidsen T.M."/>
            <person name="Wayne K.J."/>
            <person name="Tettelin H."/>
            <person name="Glass J.I."/>
            <person name="Rusch D."/>
            <person name="Podicherti R."/>
            <person name="Tsui H.-C.T."/>
            <person name="Winkler M.E."/>
        </authorList>
    </citation>
    <scope>NUCLEOTIDE SEQUENCE</scope>
</reference>
<dbReference type="InterPro" id="IPR036695">
    <property type="entry name" value="Arg-tRNA-synth_N_sf"/>
</dbReference>
<comment type="subcellular location">
    <subcellularLocation>
        <location evidence="1">Cytoplasm</location>
    </subcellularLocation>
</comment>
<dbReference type="CDD" id="cd00671">
    <property type="entry name" value="ArgRS_core"/>
    <property type="match status" value="1"/>
</dbReference>
<comment type="subunit">
    <text evidence="3">Monomer.</text>
</comment>
<dbReference type="Gene3D" id="3.30.1360.70">
    <property type="entry name" value="Arginyl tRNA synthetase N-terminal domain"/>
    <property type="match status" value="1"/>
</dbReference>
<dbReference type="GO" id="GO:0004814">
    <property type="term" value="F:arginine-tRNA ligase activity"/>
    <property type="evidence" value="ECO:0007669"/>
    <property type="project" value="UniProtKB-EC"/>
</dbReference>
<dbReference type="Gene3D" id="3.40.50.620">
    <property type="entry name" value="HUPs"/>
    <property type="match status" value="1"/>
</dbReference>
<protein>
    <recommendedName>
        <fullName evidence="4">arginine--tRNA ligase</fullName>
        <ecNumber evidence="4">6.1.1.19</ecNumber>
    </recommendedName>
</protein>
<accession>A0A381ZS51</accession>
<dbReference type="GO" id="GO:0006420">
    <property type="term" value="P:arginyl-tRNA aminoacylation"/>
    <property type="evidence" value="ECO:0007669"/>
    <property type="project" value="InterPro"/>
</dbReference>
<keyword evidence="8" id="KW-0067">ATP-binding</keyword>
<keyword evidence="6" id="KW-0436">Ligase</keyword>
<evidence type="ECO:0000256" key="11">
    <source>
        <dbReference type="ARBA" id="ARBA00049339"/>
    </source>
</evidence>
<dbReference type="InterPro" id="IPR014729">
    <property type="entry name" value="Rossmann-like_a/b/a_fold"/>
</dbReference>
<dbReference type="AlphaFoldDB" id="A0A381ZS51"/>
<feature type="domain" description="DALR anticodon binding" evidence="12">
    <location>
        <begin position="437"/>
        <end position="557"/>
    </location>
</feature>
<evidence type="ECO:0000313" key="14">
    <source>
        <dbReference type="EMBL" id="SVA92029.1"/>
    </source>
</evidence>
<comment type="similarity">
    <text evidence="2">Belongs to the class-I aminoacyl-tRNA synthetase family.</text>
</comment>
<keyword evidence="7" id="KW-0547">Nucleotide-binding</keyword>
<evidence type="ECO:0000256" key="6">
    <source>
        <dbReference type="ARBA" id="ARBA00022598"/>
    </source>
</evidence>
<dbReference type="EC" id="6.1.1.19" evidence="4"/>
<dbReference type="PRINTS" id="PR01038">
    <property type="entry name" value="TRNASYNTHARG"/>
</dbReference>
<dbReference type="InterPro" id="IPR009080">
    <property type="entry name" value="tRNAsynth_Ia_anticodon-bd"/>
</dbReference>
<dbReference type="InterPro" id="IPR005148">
    <property type="entry name" value="Arg-tRNA-synth_N"/>
</dbReference>
<dbReference type="InterPro" id="IPR008909">
    <property type="entry name" value="DALR_anticod-bd"/>
</dbReference>
<evidence type="ECO:0000259" key="12">
    <source>
        <dbReference type="SMART" id="SM00836"/>
    </source>
</evidence>
<evidence type="ECO:0000256" key="4">
    <source>
        <dbReference type="ARBA" id="ARBA00012837"/>
    </source>
</evidence>
<feature type="domain" description="Arginyl tRNA synthetase N-terminal" evidence="13">
    <location>
        <begin position="6"/>
        <end position="94"/>
    </location>
</feature>
<dbReference type="HAMAP" id="MF_00123">
    <property type="entry name" value="Arg_tRNA_synth"/>
    <property type="match status" value="1"/>
</dbReference>
<evidence type="ECO:0000256" key="3">
    <source>
        <dbReference type="ARBA" id="ARBA00011245"/>
    </source>
</evidence>
<dbReference type="Pfam" id="PF03485">
    <property type="entry name" value="Arg_tRNA_synt_N"/>
    <property type="match status" value="1"/>
</dbReference>
<dbReference type="PANTHER" id="PTHR11956:SF5">
    <property type="entry name" value="ARGININE--TRNA LIGASE, CYTOPLASMIC"/>
    <property type="match status" value="1"/>
</dbReference>
<evidence type="ECO:0000256" key="9">
    <source>
        <dbReference type="ARBA" id="ARBA00022917"/>
    </source>
</evidence>
<proteinExistence type="inferred from homology"/>
<dbReference type="FunFam" id="1.10.730.10:FF:000008">
    <property type="entry name" value="Arginine--tRNA ligase"/>
    <property type="match status" value="1"/>
</dbReference>
<dbReference type="SMART" id="SM00836">
    <property type="entry name" value="DALR_1"/>
    <property type="match status" value="1"/>
</dbReference>
<dbReference type="GO" id="GO:0005737">
    <property type="term" value="C:cytoplasm"/>
    <property type="evidence" value="ECO:0007669"/>
    <property type="project" value="UniProtKB-SubCell"/>
</dbReference>
<dbReference type="FunFam" id="3.40.50.620:FF:000062">
    <property type="entry name" value="Arginine--tRNA ligase"/>
    <property type="match status" value="1"/>
</dbReference>
<dbReference type="Pfam" id="PF00750">
    <property type="entry name" value="tRNA-synt_1d"/>
    <property type="match status" value="1"/>
</dbReference>
<evidence type="ECO:0000256" key="1">
    <source>
        <dbReference type="ARBA" id="ARBA00004496"/>
    </source>
</evidence>
<dbReference type="InterPro" id="IPR001278">
    <property type="entry name" value="Arg-tRNA-ligase"/>
</dbReference>
<evidence type="ECO:0000256" key="8">
    <source>
        <dbReference type="ARBA" id="ARBA00022840"/>
    </source>
</evidence>
<dbReference type="SUPFAM" id="SSF47323">
    <property type="entry name" value="Anticodon-binding domain of a subclass of class I aminoacyl-tRNA synthetases"/>
    <property type="match status" value="1"/>
</dbReference>
<keyword evidence="9" id="KW-0648">Protein biosynthesis</keyword>
<comment type="catalytic activity">
    <reaction evidence="11">
        <text>tRNA(Arg) + L-arginine + ATP = L-arginyl-tRNA(Arg) + AMP + diphosphate</text>
        <dbReference type="Rhea" id="RHEA:20301"/>
        <dbReference type="Rhea" id="RHEA-COMP:9658"/>
        <dbReference type="Rhea" id="RHEA-COMP:9673"/>
        <dbReference type="ChEBI" id="CHEBI:30616"/>
        <dbReference type="ChEBI" id="CHEBI:32682"/>
        <dbReference type="ChEBI" id="CHEBI:33019"/>
        <dbReference type="ChEBI" id="CHEBI:78442"/>
        <dbReference type="ChEBI" id="CHEBI:78513"/>
        <dbReference type="ChEBI" id="CHEBI:456215"/>
        <dbReference type="EC" id="6.1.1.19"/>
    </reaction>
</comment>
<evidence type="ECO:0000256" key="2">
    <source>
        <dbReference type="ARBA" id="ARBA00005594"/>
    </source>
</evidence>
<dbReference type="SUPFAM" id="SSF52374">
    <property type="entry name" value="Nucleotidylyl transferase"/>
    <property type="match status" value="1"/>
</dbReference>
<keyword evidence="10" id="KW-0030">Aminoacyl-tRNA synthetase</keyword>
<sequence length="557" mass="62390">MSTASELIRKDILAGLESAFEKGTLPEIQIDDAAIERPQNPEHGNFACSLPLKLAKPFKMSPLAIAKALAENLPSNGVIGNASVVPPGFINITLDRRWVLDQIHWIRDNPETFSDISIGKGKSVQVEYVSANPTGRLHIAHARGAVIGSTLSELLRTAGYIVQEEYYLNDAGNQIDNFDISLLTRYRQLCGESIELPEGAYPGEDIIDVAKEILDRDGRRYLKMPEEEARSSIGAAGTSLMIEGILQDVDSLRIYFDNWFSEKSLFETGQFEKCIEILNDKGFVEKKDGATWLISSELGEEKDNVLIRRTGAPTYFATDIAYHLNKFQERKFDRVIDIWGADHQGQVSRLKSALAALGTNPDNLDMVLVQMVRFKKGETAEKLSKRRGNIVPLLELVNEVGADACRFMFLSRSHDSQLEFDLDLAKENSSENPVYYVQYAHARICSILRLATSKGISFDEGEPSRLGEPSELNLINKMLELPDVVETSVRNLEPHHLPHYALELATCFHLFYQNCRVISSNESDLPLTKSRLMLVDAARIVLKRSLDLMKMTAPEKM</sequence>